<reference evidence="4 5" key="1">
    <citation type="submission" date="2013-02" db="EMBL/GenBank/DDBJ databases">
        <title>A novel strain isolated from Lonar lake, Maharashtra, India.</title>
        <authorList>
            <person name="Singh A."/>
        </authorList>
    </citation>
    <scope>NUCLEOTIDE SEQUENCE [LARGE SCALE GENOMIC DNA]</scope>
    <source>
        <strain evidence="4 5">AK24</strain>
    </source>
</reference>
<proteinExistence type="inferred from homology"/>
<feature type="binding site" evidence="3">
    <location>
        <position position="40"/>
    </location>
    <ligand>
        <name>a divalent metal cation</name>
        <dbReference type="ChEBI" id="CHEBI:60240"/>
    </ligand>
</feature>
<dbReference type="InterPro" id="IPR034660">
    <property type="entry name" value="DinB/YfiT-like"/>
</dbReference>
<evidence type="ECO:0000313" key="4">
    <source>
        <dbReference type="EMBL" id="EON75206.1"/>
    </source>
</evidence>
<dbReference type="Pfam" id="PF05163">
    <property type="entry name" value="DinB"/>
    <property type="match status" value="1"/>
</dbReference>
<dbReference type="PANTHER" id="PTHR37302">
    <property type="entry name" value="SLR1116 PROTEIN"/>
    <property type="match status" value="1"/>
</dbReference>
<comment type="caution">
    <text evidence="4">The sequence shown here is derived from an EMBL/GenBank/DDBJ whole genome shotgun (WGS) entry which is preliminary data.</text>
</comment>
<name>R7ZM74_9BACT</name>
<feature type="binding site" evidence="3">
    <location>
        <position position="118"/>
    </location>
    <ligand>
        <name>a divalent metal cation</name>
        <dbReference type="ChEBI" id="CHEBI:60240"/>
    </ligand>
</feature>
<evidence type="ECO:0000256" key="1">
    <source>
        <dbReference type="ARBA" id="ARBA00008635"/>
    </source>
</evidence>
<organism evidence="4 5">
    <name type="scientific">Lunatimonas lonarensis</name>
    <dbReference type="NCBI Taxonomy" id="1232681"/>
    <lineage>
        <taxon>Bacteria</taxon>
        <taxon>Pseudomonadati</taxon>
        <taxon>Bacteroidota</taxon>
        <taxon>Cytophagia</taxon>
        <taxon>Cytophagales</taxon>
        <taxon>Cyclobacteriaceae</taxon>
    </lineage>
</organism>
<dbReference type="GO" id="GO:0046872">
    <property type="term" value="F:metal ion binding"/>
    <property type="evidence" value="ECO:0007669"/>
    <property type="project" value="UniProtKB-KW"/>
</dbReference>
<dbReference type="STRING" id="1232681.ADIS_4377"/>
<dbReference type="RefSeq" id="WP_010856490.1">
    <property type="nucleotide sequence ID" value="NZ_AQHR01000110.1"/>
</dbReference>
<evidence type="ECO:0000313" key="5">
    <source>
        <dbReference type="Proteomes" id="UP000013909"/>
    </source>
</evidence>
<evidence type="ECO:0000256" key="2">
    <source>
        <dbReference type="ARBA" id="ARBA00022723"/>
    </source>
</evidence>
<feature type="binding site" evidence="3">
    <location>
        <position position="122"/>
    </location>
    <ligand>
        <name>a divalent metal cation</name>
        <dbReference type="ChEBI" id="CHEBI:60240"/>
    </ligand>
</feature>
<dbReference type="AlphaFoldDB" id="R7ZM74"/>
<sequence>MESMFKDRFYYTHKANQLVLTAMLAHRDALPDKAFGLFNHIVNAHQIWNSRINPVQQPFGVWARRELDGESQKDRDNYAFTITLLETMDLESSVSYTNSSGKAFENQIADILFHIVNHSTYHRGQIATLFRESGLQPVATDYIMLKRGN</sequence>
<dbReference type="Gene3D" id="1.20.120.450">
    <property type="entry name" value="dinb family like domain"/>
    <property type="match status" value="1"/>
</dbReference>
<protein>
    <recommendedName>
        <fullName evidence="6">DinB family protein</fullName>
    </recommendedName>
</protein>
<accession>R7ZM74</accession>
<keyword evidence="2 3" id="KW-0479">Metal-binding</keyword>
<keyword evidence="5" id="KW-1185">Reference proteome</keyword>
<comment type="similarity">
    <text evidence="1">Belongs to the DinB family.</text>
</comment>
<dbReference type="OrthoDB" id="9811413at2"/>
<evidence type="ECO:0000256" key="3">
    <source>
        <dbReference type="PIRSR" id="PIRSR607837-1"/>
    </source>
</evidence>
<gene>
    <name evidence="4" type="ORF">ADIS_4377</name>
</gene>
<evidence type="ECO:0008006" key="6">
    <source>
        <dbReference type="Google" id="ProtNLM"/>
    </source>
</evidence>
<dbReference type="Proteomes" id="UP000013909">
    <property type="component" value="Unassembled WGS sequence"/>
</dbReference>
<dbReference type="InterPro" id="IPR007837">
    <property type="entry name" value="DinB"/>
</dbReference>
<dbReference type="PANTHER" id="PTHR37302:SF3">
    <property type="entry name" value="DAMAGE-INDUCIBLE PROTEIN DINB"/>
    <property type="match status" value="1"/>
</dbReference>
<dbReference type="SUPFAM" id="SSF109854">
    <property type="entry name" value="DinB/YfiT-like putative metalloenzymes"/>
    <property type="match status" value="1"/>
</dbReference>
<dbReference type="PATRIC" id="fig|1288963.3.peg.4366"/>
<dbReference type="EMBL" id="AQHR01000110">
    <property type="protein sequence ID" value="EON75206.1"/>
    <property type="molecule type" value="Genomic_DNA"/>
</dbReference>